<comment type="subcellular location">
    <subcellularLocation>
        <location evidence="1">Secreted</location>
    </subcellularLocation>
</comment>
<name>A0A074ZHD1_OPIVI</name>
<evidence type="ECO:0000313" key="4">
    <source>
        <dbReference type="EMBL" id="KER22625.1"/>
    </source>
</evidence>
<keyword evidence="5" id="KW-1185">Reference proteome</keyword>
<proteinExistence type="inferred from homology"/>
<dbReference type="Proteomes" id="UP000054324">
    <property type="component" value="Unassembled WGS sequence"/>
</dbReference>
<dbReference type="Gene3D" id="2.60.40.770">
    <property type="match status" value="1"/>
</dbReference>
<dbReference type="Pfam" id="PF02221">
    <property type="entry name" value="E1_DerP2_DerF2"/>
    <property type="match status" value="1"/>
</dbReference>
<dbReference type="CTD" id="20323500"/>
<comment type="similarity">
    <text evidence="2">Belongs to the NPC2 family.</text>
</comment>
<dbReference type="GeneID" id="20323500"/>
<dbReference type="InterPro" id="IPR003172">
    <property type="entry name" value="ML_dom"/>
</dbReference>
<dbReference type="OrthoDB" id="6489092at2759"/>
<dbReference type="KEGG" id="ovi:T265_09327"/>
<dbReference type="GO" id="GO:0015918">
    <property type="term" value="P:sterol transport"/>
    <property type="evidence" value="ECO:0007669"/>
    <property type="project" value="InterPro"/>
</dbReference>
<dbReference type="PANTHER" id="PTHR11306:SF68">
    <property type="entry name" value="NPC INTRACELLULAR CHOLESTEROL TRANSPORTER 2"/>
    <property type="match status" value="1"/>
</dbReference>
<dbReference type="EMBL" id="KL596888">
    <property type="protein sequence ID" value="KER22625.1"/>
    <property type="molecule type" value="Genomic_DNA"/>
</dbReference>
<dbReference type="SMART" id="SM00737">
    <property type="entry name" value="ML"/>
    <property type="match status" value="1"/>
</dbReference>
<evidence type="ECO:0000256" key="1">
    <source>
        <dbReference type="ARBA" id="ARBA00004613"/>
    </source>
</evidence>
<accession>A0A074ZHD1</accession>
<dbReference type="STRING" id="6198.A0A074ZHD1"/>
<keyword evidence="3" id="KW-0964">Secreted</keyword>
<sequence>MRAQHTLLLLTTAFTLASAEIVAYTDCGSKLTVNSVSVEPCPTTPCALKRGGSATIRIVFRTDKNPELPGDAQVQGIKWGFTFPFELDSTQICEDIRPRCPLRSQRRYTYTKTVLIASWYPAVYGTVRWRLKNTNGDSMVCIEFPAELA</sequence>
<evidence type="ECO:0000313" key="5">
    <source>
        <dbReference type="Proteomes" id="UP000054324"/>
    </source>
</evidence>
<gene>
    <name evidence="4" type="ORF">T265_09327</name>
</gene>
<dbReference type="GO" id="GO:0032934">
    <property type="term" value="F:sterol binding"/>
    <property type="evidence" value="ECO:0007669"/>
    <property type="project" value="InterPro"/>
</dbReference>
<dbReference type="InterPro" id="IPR039670">
    <property type="entry name" value="NPC2-like"/>
</dbReference>
<dbReference type="PANTHER" id="PTHR11306">
    <property type="entry name" value="NIEMANN PICK TYPE C2 PROTEIN NPC2-RELATED"/>
    <property type="match status" value="1"/>
</dbReference>
<reference evidence="4 5" key="1">
    <citation type="submission" date="2013-11" db="EMBL/GenBank/DDBJ databases">
        <title>Opisthorchis viverrini - life in the bile duct.</title>
        <authorList>
            <person name="Young N.D."/>
            <person name="Nagarajan N."/>
            <person name="Lin S.J."/>
            <person name="Korhonen P.K."/>
            <person name="Jex A.R."/>
            <person name="Hall R.S."/>
            <person name="Safavi-Hemami H."/>
            <person name="Kaewkong W."/>
            <person name="Bertrand D."/>
            <person name="Gao S."/>
            <person name="Seet Q."/>
            <person name="Wongkham S."/>
            <person name="Teh B.T."/>
            <person name="Wongkham C."/>
            <person name="Intapan P.M."/>
            <person name="Maleewong W."/>
            <person name="Yang X."/>
            <person name="Hu M."/>
            <person name="Wang Z."/>
            <person name="Hofmann A."/>
            <person name="Sternberg P.W."/>
            <person name="Tan P."/>
            <person name="Wang J."/>
            <person name="Gasser R.B."/>
        </authorList>
    </citation>
    <scope>NUCLEOTIDE SEQUENCE [LARGE SCALE GENOMIC DNA]</scope>
</reference>
<dbReference type="SUPFAM" id="SSF81296">
    <property type="entry name" value="E set domains"/>
    <property type="match status" value="1"/>
</dbReference>
<dbReference type="FunFam" id="2.60.40.770:FF:000001">
    <property type="entry name" value="NPC intracellular cholesterol transporter 2"/>
    <property type="match status" value="1"/>
</dbReference>
<protein>
    <submittedName>
        <fullName evidence="4">Uncharacterized protein</fullName>
    </submittedName>
</protein>
<evidence type="ECO:0000256" key="3">
    <source>
        <dbReference type="ARBA" id="ARBA00022525"/>
    </source>
</evidence>
<dbReference type="RefSeq" id="XP_009173624.1">
    <property type="nucleotide sequence ID" value="XM_009175360.1"/>
</dbReference>
<dbReference type="AlphaFoldDB" id="A0A074ZHD1"/>
<dbReference type="GO" id="GO:0005576">
    <property type="term" value="C:extracellular region"/>
    <property type="evidence" value="ECO:0007669"/>
    <property type="project" value="UniProtKB-SubCell"/>
</dbReference>
<organism evidence="4 5">
    <name type="scientific">Opisthorchis viverrini</name>
    <name type="common">Southeast Asian liver fluke</name>
    <dbReference type="NCBI Taxonomy" id="6198"/>
    <lineage>
        <taxon>Eukaryota</taxon>
        <taxon>Metazoa</taxon>
        <taxon>Spiralia</taxon>
        <taxon>Lophotrochozoa</taxon>
        <taxon>Platyhelminthes</taxon>
        <taxon>Trematoda</taxon>
        <taxon>Digenea</taxon>
        <taxon>Opisthorchiida</taxon>
        <taxon>Opisthorchiata</taxon>
        <taxon>Opisthorchiidae</taxon>
        <taxon>Opisthorchis</taxon>
    </lineage>
</organism>
<dbReference type="InterPro" id="IPR014756">
    <property type="entry name" value="Ig_E-set"/>
</dbReference>
<evidence type="ECO:0000256" key="2">
    <source>
        <dbReference type="ARBA" id="ARBA00006370"/>
    </source>
</evidence>